<keyword evidence="7" id="KW-0662">Pyridine nucleotide biosynthesis</keyword>
<dbReference type="GO" id="GO:0034628">
    <property type="term" value="P:'de novo' NAD+ biosynthetic process from L-aspartate"/>
    <property type="evidence" value="ECO:0007669"/>
    <property type="project" value="TreeGrafter"/>
</dbReference>
<organism evidence="13 14">
    <name type="scientific">Catonella morbi ATCC 51271</name>
    <dbReference type="NCBI Taxonomy" id="592026"/>
    <lineage>
        <taxon>Bacteria</taxon>
        <taxon>Bacillati</taxon>
        <taxon>Bacillota</taxon>
        <taxon>Clostridia</taxon>
        <taxon>Lachnospirales</taxon>
        <taxon>Lachnospiraceae</taxon>
        <taxon>Catonella</taxon>
    </lineage>
</organism>
<evidence type="ECO:0000256" key="8">
    <source>
        <dbReference type="ARBA" id="ARBA00022827"/>
    </source>
</evidence>
<protein>
    <recommendedName>
        <fullName evidence="5">L-aspartate oxidase</fullName>
        <ecNumber evidence="4">1.4.3.16</ecNumber>
    </recommendedName>
    <alternativeName>
        <fullName evidence="10">Quinolinate synthase B</fullName>
    </alternativeName>
</protein>
<evidence type="ECO:0000256" key="3">
    <source>
        <dbReference type="ARBA" id="ARBA00008562"/>
    </source>
</evidence>
<dbReference type="eggNOG" id="COG0029">
    <property type="taxonomic scope" value="Bacteria"/>
</dbReference>
<dbReference type="Gene3D" id="3.90.700.10">
    <property type="entry name" value="Succinate dehydrogenase/fumarate reductase flavoprotein, catalytic domain"/>
    <property type="match status" value="1"/>
</dbReference>
<dbReference type="EC" id="1.4.3.16" evidence="4"/>
<dbReference type="SUPFAM" id="SSF56425">
    <property type="entry name" value="Succinate dehydrogenase/fumarate reductase flavoprotein, catalytic domain"/>
    <property type="match status" value="1"/>
</dbReference>
<dbReference type="NCBIfam" id="NF004820">
    <property type="entry name" value="PRK06175.1"/>
    <property type="match status" value="1"/>
</dbReference>
<evidence type="ECO:0000256" key="11">
    <source>
        <dbReference type="ARBA" id="ARBA00048305"/>
    </source>
</evidence>
<evidence type="ECO:0000313" key="13">
    <source>
        <dbReference type="EMBL" id="ESL02765.1"/>
    </source>
</evidence>
<dbReference type="InterPro" id="IPR027477">
    <property type="entry name" value="Succ_DH/fumarate_Rdtase_cat_sf"/>
</dbReference>
<dbReference type="FunFam" id="3.90.700.10:FF:000002">
    <property type="entry name" value="L-aspartate oxidase"/>
    <property type="match status" value="1"/>
</dbReference>
<dbReference type="UniPathway" id="UPA00253">
    <property type="reaction ID" value="UER00326"/>
</dbReference>
<evidence type="ECO:0000256" key="7">
    <source>
        <dbReference type="ARBA" id="ARBA00022642"/>
    </source>
</evidence>
<dbReference type="PRINTS" id="PR00368">
    <property type="entry name" value="FADPNR"/>
</dbReference>
<evidence type="ECO:0000256" key="9">
    <source>
        <dbReference type="ARBA" id="ARBA00023002"/>
    </source>
</evidence>
<dbReference type="SUPFAM" id="SSF51905">
    <property type="entry name" value="FAD/NAD(P)-binding domain"/>
    <property type="match status" value="1"/>
</dbReference>
<dbReference type="AlphaFoldDB" id="V2Z769"/>
<dbReference type="EMBL" id="ACIL03000013">
    <property type="protein sequence ID" value="ESL02765.1"/>
    <property type="molecule type" value="Genomic_DNA"/>
</dbReference>
<dbReference type="HOGENOM" id="CLU_014312_3_1_9"/>
<comment type="similarity">
    <text evidence="3">Belongs to the FAD-dependent oxidoreductase 2 family. NadB subfamily.</text>
</comment>
<accession>V2Z769</accession>
<keyword evidence="14" id="KW-1185">Reference proteome</keyword>
<dbReference type="InterPro" id="IPR003953">
    <property type="entry name" value="FAD-dep_OxRdtase_2_FAD-bd"/>
</dbReference>
<dbReference type="PANTHER" id="PTHR42716">
    <property type="entry name" value="L-ASPARTATE OXIDASE"/>
    <property type="match status" value="1"/>
</dbReference>
<evidence type="ECO:0000256" key="1">
    <source>
        <dbReference type="ARBA" id="ARBA00001974"/>
    </source>
</evidence>
<comment type="pathway">
    <text evidence="2">Cofactor biosynthesis; NAD(+) biosynthesis; iminoaspartate from L-aspartate (oxidase route): step 1/1.</text>
</comment>
<proteinExistence type="inferred from homology"/>
<evidence type="ECO:0000256" key="5">
    <source>
        <dbReference type="ARBA" id="ARBA00021901"/>
    </source>
</evidence>
<feature type="domain" description="FAD-dependent oxidoreductase 2 FAD-binding" evidence="12">
    <location>
        <begin position="10"/>
        <end position="384"/>
    </location>
</feature>
<keyword evidence="9" id="KW-0560">Oxidoreductase</keyword>
<comment type="catalytic activity">
    <reaction evidence="11">
        <text>L-aspartate + O2 = iminosuccinate + H2O2</text>
        <dbReference type="Rhea" id="RHEA:25876"/>
        <dbReference type="ChEBI" id="CHEBI:15379"/>
        <dbReference type="ChEBI" id="CHEBI:16240"/>
        <dbReference type="ChEBI" id="CHEBI:29991"/>
        <dbReference type="ChEBI" id="CHEBI:77875"/>
        <dbReference type="EC" id="1.4.3.16"/>
    </reaction>
    <physiologicalReaction direction="left-to-right" evidence="11">
        <dbReference type="Rhea" id="RHEA:25877"/>
    </physiologicalReaction>
</comment>
<dbReference type="GO" id="GO:0008734">
    <property type="term" value="F:L-aspartate oxidase activity"/>
    <property type="evidence" value="ECO:0007669"/>
    <property type="project" value="UniProtKB-EC"/>
</dbReference>
<comment type="caution">
    <text evidence="13">The sequence shown here is derived from an EMBL/GenBank/DDBJ whole genome shotgun (WGS) entry which is preliminary data.</text>
</comment>
<dbReference type="Pfam" id="PF00890">
    <property type="entry name" value="FAD_binding_2"/>
    <property type="match status" value="1"/>
</dbReference>
<evidence type="ECO:0000313" key="14">
    <source>
        <dbReference type="Proteomes" id="UP000018227"/>
    </source>
</evidence>
<gene>
    <name evidence="13" type="ORF">GCWU0000282_001635</name>
</gene>
<evidence type="ECO:0000259" key="12">
    <source>
        <dbReference type="Pfam" id="PF00890"/>
    </source>
</evidence>
<evidence type="ECO:0000256" key="6">
    <source>
        <dbReference type="ARBA" id="ARBA00022630"/>
    </source>
</evidence>
<dbReference type="STRING" id="592026.GCWU0000282_001635"/>
<sequence length="460" mass="51751">MESVMNLTTDVLIVGSGVAGLYCALNLPDNLQVTVITKAKVYECDSYLAQGGICVLRNDEDYNSYFEDTLRAGHYENSKESVDIMIKSSRMVIEDLVKFGVDFTKDKAGNFIYTKEGAHSVPRILFHEDITGKVITEALIKEVQTRKNIKLIEYLTMIDVISSEIKGMRRCRGIVAVHSGKDSYTSDKLITIEAANTVLACGGIGGLYEHSTNYEHLKGDAIGIAIKNGIRLRNIDYIQIHPTTLYTEKPGRAFLISESVRGEGGILLNAEDKRFVNELLPRDVVTEAIFAEMKRTGAKHVWLSMENIDKKEIVGHFKHIYEKCLEEGFDCTKEPIPVVPAQHYFMGGIDVDSYSRSSMKNLYAVGETSCNGVHGKNRLASNSLLESLVFAKRAACHIGMNRNNKVSDTKFDEISKKFQEQNKYYKDISALFEMYKSSIFEEIERERKKDEQNYNGIKCG</sequence>
<dbReference type="GO" id="GO:0033765">
    <property type="term" value="F:steroid dehydrogenase activity, acting on the CH-CH group of donors"/>
    <property type="evidence" value="ECO:0007669"/>
    <property type="project" value="UniProtKB-ARBA"/>
</dbReference>
<reference evidence="13 14" key="1">
    <citation type="submission" date="2013-06" db="EMBL/GenBank/DDBJ databases">
        <authorList>
            <person name="Weinstock G."/>
            <person name="Sodergren E."/>
            <person name="Clifton S."/>
            <person name="Fulton L."/>
            <person name="Fulton B."/>
            <person name="Courtney L."/>
            <person name="Fronick C."/>
            <person name="Harrison M."/>
            <person name="Strong C."/>
            <person name="Farmer C."/>
            <person name="Delahaunty K."/>
            <person name="Markovic C."/>
            <person name="Hall O."/>
            <person name="Minx P."/>
            <person name="Tomlinson C."/>
            <person name="Mitreva M."/>
            <person name="Nelson J."/>
            <person name="Hou S."/>
            <person name="Wollam A."/>
            <person name="Pepin K.H."/>
            <person name="Johnson M."/>
            <person name="Bhonagiri V."/>
            <person name="Nash W.E."/>
            <person name="Warren W."/>
            <person name="Chinwalla A."/>
            <person name="Mardis E.R."/>
            <person name="Wilson R.K."/>
        </authorList>
    </citation>
    <scope>NUCLEOTIDE SEQUENCE [LARGE SCALE GENOMIC DNA]</scope>
    <source>
        <strain evidence="13 14">ATCC 51271</strain>
    </source>
</reference>
<evidence type="ECO:0000256" key="4">
    <source>
        <dbReference type="ARBA" id="ARBA00012173"/>
    </source>
</evidence>
<evidence type="ECO:0000256" key="10">
    <source>
        <dbReference type="ARBA" id="ARBA00030386"/>
    </source>
</evidence>
<keyword evidence="6" id="KW-0285">Flavoprotein</keyword>
<evidence type="ECO:0000256" key="2">
    <source>
        <dbReference type="ARBA" id="ARBA00004950"/>
    </source>
</evidence>
<dbReference type="InterPro" id="IPR005288">
    <property type="entry name" value="NadB"/>
</dbReference>
<dbReference type="Proteomes" id="UP000018227">
    <property type="component" value="Unassembled WGS sequence"/>
</dbReference>
<dbReference type="Gene3D" id="3.50.50.60">
    <property type="entry name" value="FAD/NAD(P)-binding domain"/>
    <property type="match status" value="1"/>
</dbReference>
<keyword evidence="8" id="KW-0274">FAD</keyword>
<name>V2Z769_9FIRM</name>
<dbReference type="PANTHER" id="PTHR42716:SF2">
    <property type="entry name" value="L-ASPARTATE OXIDASE, CHLOROPLASTIC"/>
    <property type="match status" value="1"/>
</dbReference>
<comment type="cofactor">
    <cofactor evidence="1">
        <name>FAD</name>
        <dbReference type="ChEBI" id="CHEBI:57692"/>
    </cofactor>
</comment>
<dbReference type="InterPro" id="IPR036188">
    <property type="entry name" value="FAD/NAD-bd_sf"/>
</dbReference>